<dbReference type="Proteomes" id="UP000095282">
    <property type="component" value="Unplaced"/>
</dbReference>
<dbReference type="InterPro" id="IPR035914">
    <property type="entry name" value="Sperma_CUB_dom_sf"/>
</dbReference>
<sequence>MKFLLLFALISSVACIACPPGFSVVNGQKCLRILRNNLKHLEAEQDCSYLGGTLVTIKTAIDNRAVTNLAASAGAQNIWIGVFCYATGNTTTCYHDDNTGKLTYNGFAAGNPQINGNGGCVYMSTATKTSGQWFSAPCEVIGMPFVCEVPPTVADSTCTHNFNGYCYATGAELDPNNPRLNYQSAQAACQAYGGNLASIHSKPEVDFIRAIFRNSGVTQIILGAQAFLPDTFDWVDGTNFDFDYTDPLSSYTGDCLMMDLSSRANNGMWSEGSCQYSNAFLCKRKIMAGGYTTVRPTTKKPAMEKRNVNPKFKKALPHRQELLDFSNCNTTLYMAPGVITSFGYPNTKPPVTKCTWNLATLGPYRIGVYFTDFSVYNPVIVYDENGNTISSSSYNKSPFSVLGKSNIVKITHDSAYDATYGYTGFSATILPF</sequence>
<proteinExistence type="predicted"/>
<keyword evidence="1" id="KW-1015">Disulfide bond</keyword>
<name>A0A1I7UGK6_9PELO</name>
<dbReference type="InterPro" id="IPR050976">
    <property type="entry name" value="Snaclec"/>
</dbReference>
<dbReference type="CDD" id="cd00037">
    <property type="entry name" value="CLECT"/>
    <property type="match status" value="2"/>
</dbReference>
<feature type="domain" description="C-type lectin" evidence="5">
    <location>
        <begin position="26"/>
        <end position="139"/>
    </location>
</feature>
<dbReference type="SMART" id="SM00042">
    <property type="entry name" value="CUB"/>
    <property type="match status" value="1"/>
</dbReference>
<dbReference type="WBParaSite" id="Csp11.Scaffold629.g9116.t1">
    <property type="protein sequence ID" value="Csp11.Scaffold629.g9116.t1"/>
    <property type="gene ID" value="Csp11.Scaffold629.g9116"/>
</dbReference>
<evidence type="ECO:0000259" key="5">
    <source>
        <dbReference type="PROSITE" id="PS50041"/>
    </source>
</evidence>
<dbReference type="CDD" id="cd00041">
    <property type="entry name" value="CUB"/>
    <property type="match status" value="1"/>
</dbReference>
<dbReference type="Pfam" id="PF00431">
    <property type="entry name" value="CUB"/>
    <property type="match status" value="1"/>
</dbReference>
<dbReference type="Pfam" id="PF00059">
    <property type="entry name" value="Lectin_C"/>
    <property type="match status" value="2"/>
</dbReference>
<evidence type="ECO:0000256" key="3">
    <source>
        <dbReference type="SAM" id="SignalP"/>
    </source>
</evidence>
<keyword evidence="6" id="KW-1185">Reference proteome</keyword>
<evidence type="ECO:0000313" key="7">
    <source>
        <dbReference type="WBParaSite" id="Csp11.Scaffold629.g9116.t1"/>
    </source>
</evidence>
<dbReference type="Gene3D" id="3.10.100.10">
    <property type="entry name" value="Mannose-Binding Protein A, subunit A"/>
    <property type="match status" value="2"/>
</dbReference>
<dbReference type="SUPFAM" id="SSF56436">
    <property type="entry name" value="C-type lectin-like"/>
    <property type="match status" value="2"/>
</dbReference>
<evidence type="ECO:0000256" key="2">
    <source>
        <dbReference type="PROSITE-ProRule" id="PRU00059"/>
    </source>
</evidence>
<comment type="caution">
    <text evidence="2">Lacks conserved residue(s) required for the propagation of feature annotation.</text>
</comment>
<dbReference type="InterPro" id="IPR016187">
    <property type="entry name" value="CTDL_fold"/>
</dbReference>
<feature type="domain" description="C-type lectin" evidence="5">
    <location>
        <begin position="162"/>
        <end position="283"/>
    </location>
</feature>
<dbReference type="eggNOG" id="KOG4297">
    <property type="taxonomic scope" value="Eukaryota"/>
</dbReference>
<feature type="chain" id="PRO_5013040322" evidence="3">
    <location>
        <begin position="16"/>
        <end position="432"/>
    </location>
</feature>
<dbReference type="PROSITE" id="PS01180">
    <property type="entry name" value="CUB"/>
    <property type="match status" value="1"/>
</dbReference>
<dbReference type="PROSITE" id="PS51257">
    <property type="entry name" value="PROKAR_LIPOPROTEIN"/>
    <property type="match status" value="1"/>
</dbReference>
<dbReference type="PANTHER" id="PTHR22991:SF43">
    <property type="entry name" value="C-TYPE LECTIN-RELATED"/>
    <property type="match status" value="1"/>
</dbReference>
<dbReference type="STRING" id="1561998.A0A1I7UGK6"/>
<evidence type="ECO:0000313" key="6">
    <source>
        <dbReference type="Proteomes" id="UP000095282"/>
    </source>
</evidence>
<evidence type="ECO:0000259" key="4">
    <source>
        <dbReference type="PROSITE" id="PS01180"/>
    </source>
</evidence>
<feature type="signal peptide" evidence="3">
    <location>
        <begin position="1"/>
        <end position="15"/>
    </location>
</feature>
<dbReference type="InterPro" id="IPR000859">
    <property type="entry name" value="CUB_dom"/>
</dbReference>
<protein>
    <submittedName>
        <fullName evidence="7">C-type LECtin</fullName>
    </submittedName>
</protein>
<dbReference type="Gene3D" id="2.60.120.290">
    <property type="entry name" value="Spermadhesin, CUB domain"/>
    <property type="match status" value="1"/>
</dbReference>
<dbReference type="PROSITE" id="PS50041">
    <property type="entry name" value="C_TYPE_LECTIN_2"/>
    <property type="match status" value="2"/>
</dbReference>
<dbReference type="SMART" id="SM00034">
    <property type="entry name" value="CLECT"/>
    <property type="match status" value="2"/>
</dbReference>
<dbReference type="InterPro" id="IPR016186">
    <property type="entry name" value="C-type_lectin-like/link_sf"/>
</dbReference>
<dbReference type="PANTHER" id="PTHR22991">
    <property type="entry name" value="PROTEIN CBG13490"/>
    <property type="match status" value="1"/>
</dbReference>
<dbReference type="AlphaFoldDB" id="A0A1I7UGK6"/>
<keyword evidence="3" id="KW-0732">Signal</keyword>
<feature type="domain" description="CUB" evidence="4">
    <location>
        <begin position="328"/>
        <end position="432"/>
    </location>
</feature>
<reference evidence="7" key="1">
    <citation type="submission" date="2016-11" db="UniProtKB">
        <authorList>
            <consortium name="WormBaseParasite"/>
        </authorList>
    </citation>
    <scope>IDENTIFICATION</scope>
</reference>
<evidence type="ECO:0000256" key="1">
    <source>
        <dbReference type="ARBA" id="ARBA00023157"/>
    </source>
</evidence>
<accession>A0A1I7UGK6</accession>
<organism evidence="6 7">
    <name type="scientific">Caenorhabditis tropicalis</name>
    <dbReference type="NCBI Taxonomy" id="1561998"/>
    <lineage>
        <taxon>Eukaryota</taxon>
        <taxon>Metazoa</taxon>
        <taxon>Ecdysozoa</taxon>
        <taxon>Nematoda</taxon>
        <taxon>Chromadorea</taxon>
        <taxon>Rhabditida</taxon>
        <taxon>Rhabditina</taxon>
        <taxon>Rhabditomorpha</taxon>
        <taxon>Rhabditoidea</taxon>
        <taxon>Rhabditidae</taxon>
        <taxon>Peloderinae</taxon>
        <taxon>Caenorhabditis</taxon>
    </lineage>
</organism>
<dbReference type="InterPro" id="IPR001304">
    <property type="entry name" value="C-type_lectin-like"/>
</dbReference>
<dbReference type="SUPFAM" id="SSF49854">
    <property type="entry name" value="Spermadhesin, CUB domain"/>
    <property type="match status" value="1"/>
</dbReference>